<keyword evidence="6" id="KW-0862">Zinc</keyword>
<keyword evidence="4" id="KW-0479">Metal-binding</keyword>
<evidence type="ECO:0000256" key="4">
    <source>
        <dbReference type="ARBA" id="ARBA00022723"/>
    </source>
</evidence>
<keyword evidence="7" id="KW-0482">Metalloprotease</keyword>
<accession>A0A8H4C8S6</accession>
<dbReference type="CDD" id="cd11008">
    <property type="entry name" value="M35_deuterolysin_like"/>
    <property type="match status" value="1"/>
</dbReference>
<evidence type="ECO:0000313" key="10">
    <source>
        <dbReference type="EMBL" id="KAF3799276.1"/>
    </source>
</evidence>
<gene>
    <name evidence="10" type="ORF">GCG54_00001316</name>
</gene>
<evidence type="ECO:0000256" key="8">
    <source>
        <dbReference type="SAM" id="SignalP"/>
    </source>
</evidence>
<dbReference type="InterPro" id="IPR029463">
    <property type="entry name" value="Lys_MEP"/>
</dbReference>
<dbReference type="Gene3D" id="3.40.390.10">
    <property type="entry name" value="Collagenase (Catalytic Domain)"/>
    <property type="match status" value="1"/>
</dbReference>
<evidence type="ECO:0000256" key="7">
    <source>
        <dbReference type="ARBA" id="ARBA00023049"/>
    </source>
</evidence>
<evidence type="ECO:0000313" key="11">
    <source>
        <dbReference type="Proteomes" id="UP000613401"/>
    </source>
</evidence>
<keyword evidence="8" id="KW-0732">Signal</keyword>
<dbReference type="Proteomes" id="UP000613401">
    <property type="component" value="Unassembled WGS sequence"/>
</dbReference>
<comment type="cofactor">
    <cofactor evidence="1">
        <name>Zn(2+)</name>
        <dbReference type="ChEBI" id="CHEBI:29105"/>
    </cofactor>
</comment>
<sequence length="373" mass="41104">MTPSVHAATFFILSTFHFWHVFAVPGLLGVGESARIHERALTSWVMKGYGTESSCTQEQIDQIEPAVEYAKILAKAAMTALEDVGTSGVAYRRWFGENNTSENTLASIKANHYEAVISGLRAPESGTVKSEDEGGPDKSRLVFSCPNSEHPVCEPNPYAGTEPIAGMLNAGEVYDNNVMRLCPPFFRQVSHSQMLVNWRDWKEGDLRTSAGFTLLHEMQHLDAIVGKPNRCADHAYSVADCEKLSSVERLKNAQTFAYFALDVLVDPPSPSKPYIVFAAPSAQLHSSKMASITPPWQEPSRNVLFKDVVGVVCRFDLRSRRVHEGDEVRIVATVFTMTAKNSKACPCSADEGSEDRVWVRQGFAAPGYGVEVR</sequence>
<dbReference type="GeneID" id="69008485"/>
<reference evidence="10" key="2">
    <citation type="submission" date="2020-03" db="EMBL/GenBank/DDBJ databases">
        <authorList>
            <person name="Fu F.-F."/>
            <person name="Chen J."/>
        </authorList>
    </citation>
    <scope>NUCLEOTIDE SEQUENCE</scope>
    <source>
        <strain evidence="10">Lc1</strain>
    </source>
</reference>
<dbReference type="RefSeq" id="XP_045258436.1">
    <property type="nucleotide sequence ID" value="XM_045401434.1"/>
</dbReference>
<dbReference type="Pfam" id="PF14521">
    <property type="entry name" value="Aspzincin_M35"/>
    <property type="match status" value="1"/>
</dbReference>
<keyword evidence="5" id="KW-0378">Hydrolase</keyword>
<protein>
    <recommendedName>
        <fullName evidence="9">Lysine-specific metallo-endopeptidase domain-containing protein</fullName>
    </recommendedName>
</protein>
<dbReference type="GO" id="GO:0006508">
    <property type="term" value="P:proteolysis"/>
    <property type="evidence" value="ECO:0007669"/>
    <property type="project" value="UniProtKB-KW"/>
</dbReference>
<comment type="similarity">
    <text evidence="2">Belongs to the peptidase M35 family.</text>
</comment>
<dbReference type="InterPro" id="IPR050414">
    <property type="entry name" value="Fungal_M35_metalloproteases"/>
</dbReference>
<dbReference type="AlphaFoldDB" id="A0A8H4C8S6"/>
<dbReference type="PANTHER" id="PTHR37016:SF3">
    <property type="entry name" value="NEUTRAL PROTEASE 2-RELATED"/>
    <property type="match status" value="1"/>
</dbReference>
<evidence type="ECO:0000256" key="1">
    <source>
        <dbReference type="ARBA" id="ARBA00001947"/>
    </source>
</evidence>
<dbReference type="GO" id="GO:0046872">
    <property type="term" value="F:metal ion binding"/>
    <property type="evidence" value="ECO:0007669"/>
    <property type="project" value="UniProtKB-KW"/>
</dbReference>
<dbReference type="EMBL" id="WVTB01000085">
    <property type="protein sequence ID" value="KAF3799276.1"/>
    <property type="molecule type" value="Genomic_DNA"/>
</dbReference>
<evidence type="ECO:0000256" key="2">
    <source>
        <dbReference type="ARBA" id="ARBA00010279"/>
    </source>
</evidence>
<dbReference type="GO" id="GO:0004222">
    <property type="term" value="F:metalloendopeptidase activity"/>
    <property type="evidence" value="ECO:0007669"/>
    <property type="project" value="InterPro"/>
</dbReference>
<feature type="domain" description="Lysine-specific metallo-endopeptidase" evidence="9">
    <location>
        <begin position="85"/>
        <end position="260"/>
    </location>
</feature>
<evidence type="ECO:0000256" key="3">
    <source>
        <dbReference type="ARBA" id="ARBA00022670"/>
    </source>
</evidence>
<evidence type="ECO:0000256" key="6">
    <source>
        <dbReference type="ARBA" id="ARBA00022833"/>
    </source>
</evidence>
<dbReference type="InterPro" id="IPR024079">
    <property type="entry name" value="MetalloPept_cat_dom_sf"/>
</dbReference>
<evidence type="ECO:0000256" key="5">
    <source>
        <dbReference type="ARBA" id="ARBA00022801"/>
    </source>
</evidence>
<keyword evidence="3" id="KW-0645">Protease</keyword>
<feature type="signal peptide" evidence="8">
    <location>
        <begin position="1"/>
        <end position="23"/>
    </location>
</feature>
<dbReference type="SUPFAM" id="SSF55486">
    <property type="entry name" value="Metalloproteases ('zincins'), catalytic domain"/>
    <property type="match status" value="1"/>
</dbReference>
<keyword evidence="11" id="KW-1185">Reference proteome</keyword>
<organism evidence="10 11">
    <name type="scientific">Colletotrichum gloeosporioides</name>
    <name type="common">Anthracnose fungus</name>
    <name type="synonym">Glomerella cingulata</name>
    <dbReference type="NCBI Taxonomy" id="474922"/>
    <lineage>
        <taxon>Eukaryota</taxon>
        <taxon>Fungi</taxon>
        <taxon>Dikarya</taxon>
        <taxon>Ascomycota</taxon>
        <taxon>Pezizomycotina</taxon>
        <taxon>Sordariomycetes</taxon>
        <taxon>Hypocreomycetidae</taxon>
        <taxon>Glomerellales</taxon>
        <taxon>Glomerellaceae</taxon>
        <taxon>Colletotrichum</taxon>
        <taxon>Colletotrichum gloeosporioides species complex</taxon>
    </lineage>
</organism>
<dbReference type="PANTHER" id="PTHR37016">
    <property type="match status" value="1"/>
</dbReference>
<proteinExistence type="inferred from homology"/>
<reference evidence="10" key="1">
    <citation type="journal article" date="2020" name="Phytopathology">
        <title>Genome sequence and comparative analysis of Colletotrichum gloeosporioides isolated from Liriodendron leaves.</title>
        <authorList>
            <person name="Fu F.F."/>
            <person name="Hao Z."/>
            <person name="Wang P."/>
            <person name="Lu Y."/>
            <person name="Xue L.J."/>
            <person name="Wei G."/>
            <person name="Tian Y."/>
            <person name="Baishi H."/>
            <person name="Xu H."/>
            <person name="Shi J."/>
            <person name="Cheng T."/>
            <person name="Wang G."/>
            <person name="Yi Y."/>
            <person name="Chen J."/>
        </authorList>
    </citation>
    <scope>NUCLEOTIDE SEQUENCE</scope>
    <source>
        <strain evidence="10">Lc1</strain>
    </source>
</reference>
<comment type="caution">
    <text evidence="10">The sequence shown here is derived from an EMBL/GenBank/DDBJ whole genome shotgun (WGS) entry which is preliminary data.</text>
</comment>
<evidence type="ECO:0000259" key="9">
    <source>
        <dbReference type="Pfam" id="PF14521"/>
    </source>
</evidence>
<name>A0A8H4C8S6_COLGL</name>
<feature type="chain" id="PRO_5034917076" description="Lysine-specific metallo-endopeptidase domain-containing protein" evidence="8">
    <location>
        <begin position="24"/>
        <end position="373"/>
    </location>
</feature>